<evidence type="ECO:0000313" key="3">
    <source>
        <dbReference type="Proteomes" id="UP000572680"/>
    </source>
</evidence>
<name>A0A7W3LXP4_ACTNM</name>
<dbReference type="Proteomes" id="UP000572680">
    <property type="component" value="Unassembled WGS sequence"/>
</dbReference>
<dbReference type="InterPro" id="IPR053224">
    <property type="entry name" value="Sensory_adhesion_molecule"/>
</dbReference>
<sequence>MPRIGLVAPLAVLMLAAGAPPAQAAPAVASKPRAFPTTIPLPNGFRPEGIAIGRAPYAYVGSLADGDVYRADLRTGRGSVISQGPGTPTVGIKVDRAGRLFAAGGSGGDARVIDTRTGRIVATYRLATGTTFVNDVVLTRDAAWFTDSAAPQPVLYRLRLGRHGRPPAAARRLPLKGDLVYNPNGPNANGIVQTPDRRGLLIVQSNSGKLFRVDPRTGVTRTVDLGGEALPNGDGMLLQGNTLYVVQNRTNAVAVLKVNDAGTSARVVRRIIDPRFDVPTTVAAYKGRLYLPNARFTTTPTPTTPYNVVAVTPHRD</sequence>
<dbReference type="InterPro" id="IPR011042">
    <property type="entry name" value="6-blade_b-propeller_TolB-like"/>
</dbReference>
<dbReference type="AlphaFoldDB" id="A0A7W3LXP4"/>
<protein>
    <submittedName>
        <fullName evidence="2">Sugar lactone lactonase YvrE</fullName>
    </submittedName>
</protein>
<evidence type="ECO:0000256" key="1">
    <source>
        <dbReference type="SAM" id="SignalP"/>
    </source>
</evidence>
<feature type="chain" id="PRO_5030868978" evidence="1">
    <location>
        <begin position="25"/>
        <end position="316"/>
    </location>
</feature>
<gene>
    <name evidence="2" type="ORF">HNR61_007918</name>
</gene>
<dbReference type="RefSeq" id="WP_312898310.1">
    <property type="nucleotide sequence ID" value="NZ_BAAALP010000129.1"/>
</dbReference>
<dbReference type="Gene3D" id="2.120.10.30">
    <property type="entry name" value="TolB, C-terminal domain"/>
    <property type="match status" value="1"/>
</dbReference>
<dbReference type="EMBL" id="JACJIA010000015">
    <property type="protein sequence ID" value="MBA8956236.1"/>
    <property type="molecule type" value="Genomic_DNA"/>
</dbReference>
<organism evidence="2 3">
    <name type="scientific">Actinomadura namibiensis</name>
    <dbReference type="NCBI Taxonomy" id="182080"/>
    <lineage>
        <taxon>Bacteria</taxon>
        <taxon>Bacillati</taxon>
        <taxon>Actinomycetota</taxon>
        <taxon>Actinomycetes</taxon>
        <taxon>Streptosporangiales</taxon>
        <taxon>Thermomonosporaceae</taxon>
        <taxon>Actinomadura</taxon>
    </lineage>
</organism>
<dbReference type="PANTHER" id="PTHR31460:SF3">
    <property type="entry name" value="MESOCENTIN"/>
    <property type="match status" value="1"/>
</dbReference>
<proteinExistence type="predicted"/>
<keyword evidence="3" id="KW-1185">Reference proteome</keyword>
<accession>A0A7W3LXP4</accession>
<evidence type="ECO:0000313" key="2">
    <source>
        <dbReference type="EMBL" id="MBA8956236.1"/>
    </source>
</evidence>
<feature type="signal peptide" evidence="1">
    <location>
        <begin position="1"/>
        <end position="24"/>
    </location>
</feature>
<reference evidence="2 3" key="1">
    <citation type="submission" date="2020-08" db="EMBL/GenBank/DDBJ databases">
        <title>Genomic Encyclopedia of Type Strains, Phase IV (KMG-IV): sequencing the most valuable type-strain genomes for metagenomic binning, comparative biology and taxonomic classification.</title>
        <authorList>
            <person name="Goeker M."/>
        </authorList>
    </citation>
    <scope>NUCLEOTIDE SEQUENCE [LARGE SCALE GENOMIC DNA]</scope>
    <source>
        <strain evidence="2 3">DSM 44197</strain>
    </source>
</reference>
<dbReference type="PANTHER" id="PTHR31460">
    <property type="match status" value="1"/>
</dbReference>
<comment type="caution">
    <text evidence="2">The sequence shown here is derived from an EMBL/GenBank/DDBJ whole genome shotgun (WGS) entry which is preliminary data.</text>
</comment>
<keyword evidence="1" id="KW-0732">Signal</keyword>
<dbReference type="SUPFAM" id="SSF63829">
    <property type="entry name" value="Calcium-dependent phosphotriesterase"/>
    <property type="match status" value="1"/>
</dbReference>